<sequence>MECGQKGHIQSIIGAFKQIEAYTFIEPHD</sequence>
<proteinExistence type="predicted"/>
<organism evidence="1">
    <name type="scientific">Rhizophora mucronata</name>
    <name type="common">Asiatic mangrove</name>
    <dbReference type="NCBI Taxonomy" id="61149"/>
    <lineage>
        <taxon>Eukaryota</taxon>
        <taxon>Viridiplantae</taxon>
        <taxon>Streptophyta</taxon>
        <taxon>Embryophyta</taxon>
        <taxon>Tracheophyta</taxon>
        <taxon>Spermatophyta</taxon>
        <taxon>Magnoliopsida</taxon>
        <taxon>eudicotyledons</taxon>
        <taxon>Gunneridae</taxon>
        <taxon>Pentapetalae</taxon>
        <taxon>rosids</taxon>
        <taxon>fabids</taxon>
        <taxon>Malpighiales</taxon>
        <taxon>Rhizophoraceae</taxon>
        <taxon>Rhizophora</taxon>
    </lineage>
</organism>
<name>A0A2P2QGF3_RHIMU</name>
<dbReference type="AlphaFoldDB" id="A0A2P2QGF3"/>
<reference evidence="1" key="1">
    <citation type="submission" date="2018-02" db="EMBL/GenBank/DDBJ databases">
        <title>Rhizophora mucronata_Transcriptome.</title>
        <authorList>
            <person name="Meera S.P."/>
            <person name="Sreeshan A."/>
            <person name="Augustine A."/>
        </authorList>
    </citation>
    <scope>NUCLEOTIDE SEQUENCE</scope>
    <source>
        <tissue evidence="1">Leaf</tissue>
    </source>
</reference>
<evidence type="ECO:0000313" key="1">
    <source>
        <dbReference type="EMBL" id="MBX66073.1"/>
    </source>
</evidence>
<protein>
    <submittedName>
        <fullName evidence="1">Uncharacterized protein</fullName>
    </submittedName>
</protein>
<dbReference type="EMBL" id="GGEC01085589">
    <property type="protein sequence ID" value="MBX66073.1"/>
    <property type="molecule type" value="Transcribed_RNA"/>
</dbReference>
<accession>A0A2P2QGF3</accession>